<evidence type="ECO:0000256" key="3">
    <source>
        <dbReference type="SAM" id="MobiDB-lite"/>
    </source>
</evidence>
<dbReference type="GO" id="GO:0000976">
    <property type="term" value="F:transcription cis-regulatory region binding"/>
    <property type="evidence" value="ECO:0007669"/>
    <property type="project" value="TreeGrafter"/>
</dbReference>
<evidence type="ECO:0000259" key="4">
    <source>
        <dbReference type="PROSITE" id="PS50977"/>
    </source>
</evidence>
<dbReference type="OrthoDB" id="9816320at2"/>
<comment type="caution">
    <text evidence="5">The sequence shown here is derived from an EMBL/GenBank/DDBJ whole genome shotgun (WGS) entry which is preliminary data.</text>
</comment>
<dbReference type="InterPro" id="IPR009057">
    <property type="entry name" value="Homeodomain-like_sf"/>
</dbReference>
<accession>A0A4S3K231</accession>
<feature type="DNA-binding region" description="H-T-H motif" evidence="2">
    <location>
        <begin position="34"/>
        <end position="53"/>
    </location>
</feature>
<dbReference type="Pfam" id="PF00440">
    <property type="entry name" value="TetR_N"/>
    <property type="match status" value="1"/>
</dbReference>
<reference evidence="5 6" key="1">
    <citation type="submission" date="2019-03" db="EMBL/GenBank/DDBJ databases">
        <title>Genomic Encyclopedia of Type Strains, Phase IV (KMG-IV): sequencing the most valuable type-strain genomes for metagenomic binning, comparative biology and taxonomic classification.</title>
        <authorList>
            <person name="Goeker M."/>
        </authorList>
    </citation>
    <scope>NUCLEOTIDE SEQUENCE [LARGE SCALE GENOMIC DNA]</scope>
    <source>
        <strain evidence="5 6">DSM 26377</strain>
    </source>
</reference>
<dbReference type="PROSITE" id="PS50977">
    <property type="entry name" value="HTH_TETR_2"/>
    <property type="match status" value="1"/>
</dbReference>
<gene>
    <name evidence="5" type="ORF">DFR24_3437</name>
</gene>
<keyword evidence="6" id="KW-1185">Reference proteome</keyword>
<dbReference type="GO" id="GO:0003700">
    <property type="term" value="F:DNA-binding transcription factor activity"/>
    <property type="evidence" value="ECO:0007669"/>
    <property type="project" value="TreeGrafter"/>
</dbReference>
<evidence type="ECO:0000313" key="5">
    <source>
        <dbReference type="EMBL" id="TDU26413.1"/>
    </source>
</evidence>
<dbReference type="RefSeq" id="WP_133882630.1">
    <property type="nucleotide sequence ID" value="NZ_MWIN01000019.1"/>
</dbReference>
<dbReference type="InterPro" id="IPR001647">
    <property type="entry name" value="HTH_TetR"/>
</dbReference>
<protein>
    <submittedName>
        <fullName evidence="5">TetR family transcriptional regulator</fullName>
    </submittedName>
</protein>
<dbReference type="InterPro" id="IPR050109">
    <property type="entry name" value="HTH-type_TetR-like_transc_reg"/>
</dbReference>
<dbReference type="SUPFAM" id="SSF46689">
    <property type="entry name" value="Homeodomain-like"/>
    <property type="match status" value="1"/>
</dbReference>
<keyword evidence="1 2" id="KW-0238">DNA-binding</keyword>
<dbReference type="Gene3D" id="1.10.357.10">
    <property type="entry name" value="Tetracycline Repressor, domain 2"/>
    <property type="match status" value="1"/>
</dbReference>
<dbReference type="InterPro" id="IPR023772">
    <property type="entry name" value="DNA-bd_HTH_TetR-type_CS"/>
</dbReference>
<dbReference type="PANTHER" id="PTHR30055">
    <property type="entry name" value="HTH-TYPE TRANSCRIPTIONAL REGULATOR RUTR"/>
    <property type="match status" value="1"/>
</dbReference>
<feature type="domain" description="HTH tetR-type" evidence="4">
    <location>
        <begin position="11"/>
        <end position="71"/>
    </location>
</feature>
<dbReference type="Proteomes" id="UP000295341">
    <property type="component" value="Unassembled WGS sequence"/>
</dbReference>
<dbReference type="AlphaFoldDB" id="A0A4S3K231"/>
<dbReference type="PROSITE" id="PS01081">
    <property type="entry name" value="HTH_TETR_1"/>
    <property type="match status" value="1"/>
</dbReference>
<sequence length="228" mass="25770">MRKKPVQQRSQQMVDALIEAAGQVIAERGLEHFTTVQVAERANVSVGSLYQYFANKDALLAALVDRLNREMGEMVSRIAPSLLQADPQTLVRGLLHAAFDFLGGREGLYMELLRNWYRLDIQRSLHRFEQQMLEITRAYALTHVADLRLDHGPAKGFVIINSVVFTLLRYLSLPNRALFDRDRLVEELTTMVAGYLSAGRPRNPRSKAATVTRAKPGTGRSKRNPVRI</sequence>
<dbReference type="PANTHER" id="PTHR30055:SF201">
    <property type="entry name" value="TRANSCRIPTIONAL REGULATORY PROTEIN"/>
    <property type="match status" value="1"/>
</dbReference>
<feature type="region of interest" description="Disordered" evidence="3">
    <location>
        <begin position="199"/>
        <end position="228"/>
    </location>
</feature>
<evidence type="ECO:0000256" key="2">
    <source>
        <dbReference type="PROSITE-ProRule" id="PRU00335"/>
    </source>
</evidence>
<evidence type="ECO:0000256" key="1">
    <source>
        <dbReference type="ARBA" id="ARBA00023125"/>
    </source>
</evidence>
<evidence type="ECO:0000313" key="6">
    <source>
        <dbReference type="Proteomes" id="UP000295341"/>
    </source>
</evidence>
<dbReference type="EMBL" id="SOBT01000010">
    <property type="protein sequence ID" value="TDU26413.1"/>
    <property type="molecule type" value="Genomic_DNA"/>
</dbReference>
<name>A0A4S3K231_9GAMM</name>
<dbReference type="PRINTS" id="PR00455">
    <property type="entry name" value="HTHTETR"/>
</dbReference>
<proteinExistence type="predicted"/>
<organism evidence="5 6">
    <name type="scientific">Panacagrimonas perspica</name>
    <dbReference type="NCBI Taxonomy" id="381431"/>
    <lineage>
        <taxon>Bacteria</taxon>
        <taxon>Pseudomonadati</taxon>
        <taxon>Pseudomonadota</taxon>
        <taxon>Gammaproteobacteria</taxon>
        <taxon>Nevskiales</taxon>
        <taxon>Nevskiaceae</taxon>
        <taxon>Panacagrimonas</taxon>
    </lineage>
</organism>